<dbReference type="AlphaFoldDB" id="U1RAC7"/>
<dbReference type="PATRIC" id="fig|1321817.3.peg.783"/>
<keyword evidence="1" id="KW-0812">Transmembrane</keyword>
<dbReference type="EMBL" id="AWSC01000036">
    <property type="protein sequence ID" value="ERH16628.1"/>
    <property type="molecule type" value="Genomic_DNA"/>
</dbReference>
<feature type="transmembrane region" description="Helical" evidence="1">
    <location>
        <begin position="40"/>
        <end position="62"/>
    </location>
</feature>
<keyword evidence="1" id="KW-0472">Membrane</keyword>
<accession>U1RAC7</accession>
<name>U1RAC7_9ACTO</name>
<evidence type="ECO:0000256" key="1">
    <source>
        <dbReference type="SAM" id="Phobius"/>
    </source>
</evidence>
<evidence type="ECO:0000313" key="3">
    <source>
        <dbReference type="Proteomes" id="UP000016481"/>
    </source>
</evidence>
<proteinExistence type="predicted"/>
<dbReference type="Proteomes" id="UP000016481">
    <property type="component" value="Unassembled WGS sequence"/>
</dbReference>
<feature type="non-terminal residue" evidence="2">
    <location>
        <position position="1"/>
    </location>
</feature>
<dbReference type="HOGENOM" id="CLU_1800401_0_0_11"/>
<sequence>CTQYLAVAIAPSSLLTVISSGLGGGGVARARFLDASSSGVMMSVGLAVAEGVPLAVGVLVALSLALGVAVAALVCVLATTTLPLAVFELLCSWLSLHPLSPEQASRVKAKATCRWRLVGGVFIVFPHNSSNLKWFRKSRQYTS</sequence>
<comment type="caution">
    <text evidence="2">The sequence shown here is derived from an EMBL/GenBank/DDBJ whole genome shotgun (WGS) entry which is preliminary data.</text>
</comment>
<feature type="transmembrane region" description="Helical" evidence="1">
    <location>
        <begin position="6"/>
        <end position="28"/>
    </location>
</feature>
<evidence type="ECO:0000313" key="2">
    <source>
        <dbReference type="EMBL" id="ERH16628.1"/>
    </source>
</evidence>
<feature type="transmembrane region" description="Helical" evidence="1">
    <location>
        <begin position="68"/>
        <end position="96"/>
    </location>
</feature>
<gene>
    <name evidence="2" type="ORF">HMPREF1978_00905</name>
</gene>
<keyword evidence="1" id="KW-1133">Transmembrane helix</keyword>
<organism evidence="2 3">
    <name type="scientific">Actinomyces graevenitzii F0530</name>
    <dbReference type="NCBI Taxonomy" id="1321817"/>
    <lineage>
        <taxon>Bacteria</taxon>
        <taxon>Bacillati</taxon>
        <taxon>Actinomycetota</taxon>
        <taxon>Actinomycetes</taxon>
        <taxon>Actinomycetales</taxon>
        <taxon>Actinomycetaceae</taxon>
        <taxon>Actinomyces</taxon>
    </lineage>
</organism>
<protein>
    <submittedName>
        <fullName evidence="2">Uncharacterized protein</fullName>
    </submittedName>
</protein>
<reference evidence="2 3" key="1">
    <citation type="submission" date="2013-08" db="EMBL/GenBank/DDBJ databases">
        <authorList>
            <person name="Weinstock G."/>
            <person name="Sodergren E."/>
            <person name="Wylie T."/>
            <person name="Fulton L."/>
            <person name="Fulton R."/>
            <person name="Fronick C."/>
            <person name="O'Laughlin M."/>
            <person name="Godfrey J."/>
            <person name="Miner T."/>
            <person name="Herter B."/>
            <person name="Appelbaum E."/>
            <person name="Cordes M."/>
            <person name="Lek S."/>
            <person name="Wollam A."/>
            <person name="Pepin K.H."/>
            <person name="Palsikar V.B."/>
            <person name="Mitreva M."/>
            <person name="Wilson R.K."/>
        </authorList>
    </citation>
    <scope>NUCLEOTIDE SEQUENCE [LARGE SCALE GENOMIC DNA]</scope>
    <source>
        <strain evidence="2 3">F0530</strain>
    </source>
</reference>